<feature type="transmembrane region" description="Helical" evidence="6">
    <location>
        <begin position="380"/>
        <end position="406"/>
    </location>
</feature>
<evidence type="ECO:0000256" key="3">
    <source>
        <dbReference type="ARBA" id="ARBA00022692"/>
    </source>
</evidence>
<keyword evidence="2" id="KW-0813">Transport</keyword>
<dbReference type="InterPro" id="IPR024671">
    <property type="entry name" value="Atg22-like"/>
</dbReference>
<sequence length="438" mass="48311">MKIQPEQEKTLKDTQTKGITLFLTLPILSWALYDFANTIFSSNIVTIFFPYYLKEAVGNSASMDQLASTFISYANSASSILLVMFTPLYGVLIDRTGRKKRYIAPFTLICVTSTILMGVFAGASFSQKIAGVPLQLLIVIVLFVIAKFFYNSSLVFYDNILPDLGTKEQIPLISGFGIAVGYVGTLVGLTVYGFVGDHQFHRAFIPSALLVLFFSLPYILFTKEKRKTEVIEKKSFFSGYKEIIKTFKDIRLYRSVFLFMIAYFFLNDALATTVGIMAVYSATVFGIVGKQFIWVYLVSTIFSIIGSFLLGYVTKRIGAKRAVSLVGIILIIALSIGTLATSETMFWVAGGLFGVALGGSWVTSRTFIIELTPPHKRGEFFGMFALSGKISSVFGPLVYGSITLLFHDLGNIASRMAFGSLILLTLAGLIVLQRVKPN</sequence>
<feature type="transmembrane region" description="Helical" evidence="6">
    <location>
        <begin position="170"/>
        <end position="194"/>
    </location>
</feature>
<dbReference type="SUPFAM" id="SSF103473">
    <property type="entry name" value="MFS general substrate transporter"/>
    <property type="match status" value="1"/>
</dbReference>
<dbReference type="PANTHER" id="PTHR23519">
    <property type="entry name" value="AUTOPHAGY-RELATED PROTEIN 22"/>
    <property type="match status" value="1"/>
</dbReference>
<evidence type="ECO:0000313" key="9">
    <source>
        <dbReference type="Proteomes" id="UP001211894"/>
    </source>
</evidence>
<feature type="transmembrane region" description="Helical" evidence="6">
    <location>
        <begin position="129"/>
        <end position="150"/>
    </location>
</feature>
<evidence type="ECO:0000256" key="1">
    <source>
        <dbReference type="ARBA" id="ARBA00004651"/>
    </source>
</evidence>
<comment type="subcellular location">
    <subcellularLocation>
        <location evidence="1">Cell membrane</location>
        <topology evidence="1">Multi-pass membrane protein</topology>
    </subcellularLocation>
</comment>
<dbReference type="InterPro" id="IPR020846">
    <property type="entry name" value="MFS_dom"/>
</dbReference>
<feature type="domain" description="Major facilitator superfamily (MFS) profile" evidence="7">
    <location>
        <begin position="256"/>
        <end position="438"/>
    </location>
</feature>
<dbReference type="Proteomes" id="UP001211894">
    <property type="component" value="Unassembled WGS sequence"/>
</dbReference>
<evidence type="ECO:0000256" key="4">
    <source>
        <dbReference type="ARBA" id="ARBA00022989"/>
    </source>
</evidence>
<evidence type="ECO:0000259" key="7">
    <source>
        <dbReference type="PROSITE" id="PS50850"/>
    </source>
</evidence>
<dbReference type="Pfam" id="PF11700">
    <property type="entry name" value="ATG22"/>
    <property type="match status" value="1"/>
</dbReference>
<evidence type="ECO:0000256" key="5">
    <source>
        <dbReference type="ARBA" id="ARBA00023136"/>
    </source>
</evidence>
<evidence type="ECO:0000313" key="8">
    <source>
        <dbReference type="EMBL" id="MDA7026255.1"/>
    </source>
</evidence>
<dbReference type="RefSeq" id="WP_271340084.1">
    <property type="nucleotide sequence ID" value="NZ_JAQKAB010000003.1"/>
</dbReference>
<dbReference type="InterPro" id="IPR005829">
    <property type="entry name" value="Sugar_transporter_CS"/>
</dbReference>
<feature type="transmembrane region" description="Helical" evidence="6">
    <location>
        <begin position="346"/>
        <end position="368"/>
    </location>
</feature>
<keyword evidence="4 6" id="KW-1133">Transmembrane helix</keyword>
<dbReference type="PROSITE" id="PS50850">
    <property type="entry name" value="MFS"/>
    <property type="match status" value="2"/>
</dbReference>
<keyword evidence="9" id="KW-1185">Reference proteome</keyword>
<dbReference type="PANTHER" id="PTHR23519:SF1">
    <property type="entry name" value="AUTOPHAGY-RELATED PROTEIN 22"/>
    <property type="match status" value="1"/>
</dbReference>
<protein>
    <submittedName>
        <fullName evidence="8">MFS transporter</fullName>
    </submittedName>
</protein>
<evidence type="ECO:0000256" key="2">
    <source>
        <dbReference type="ARBA" id="ARBA00022448"/>
    </source>
</evidence>
<dbReference type="InterPro" id="IPR036259">
    <property type="entry name" value="MFS_trans_sf"/>
</dbReference>
<feature type="transmembrane region" description="Helical" evidence="6">
    <location>
        <begin position="70"/>
        <end position="90"/>
    </location>
</feature>
<gene>
    <name evidence="8" type="ORF">PJ311_06455</name>
</gene>
<feature type="transmembrane region" description="Helical" evidence="6">
    <location>
        <begin position="102"/>
        <end position="123"/>
    </location>
</feature>
<feature type="transmembrane region" description="Helical" evidence="6">
    <location>
        <begin position="200"/>
        <end position="221"/>
    </location>
</feature>
<keyword evidence="5 6" id="KW-0472">Membrane</keyword>
<dbReference type="InterPro" id="IPR050495">
    <property type="entry name" value="ATG22/LtaA_families"/>
</dbReference>
<evidence type="ECO:0000256" key="6">
    <source>
        <dbReference type="SAM" id="Phobius"/>
    </source>
</evidence>
<proteinExistence type="predicted"/>
<name>A0ABT4X1U4_9BACI</name>
<feature type="transmembrane region" description="Helical" evidence="6">
    <location>
        <begin position="21"/>
        <end position="50"/>
    </location>
</feature>
<dbReference type="EMBL" id="JAQKAB010000003">
    <property type="protein sequence ID" value="MDA7026255.1"/>
    <property type="molecule type" value="Genomic_DNA"/>
</dbReference>
<feature type="domain" description="Major facilitator superfamily (MFS) profile" evidence="7">
    <location>
        <begin position="1"/>
        <end position="226"/>
    </location>
</feature>
<dbReference type="Gene3D" id="1.20.1250.20">
    <property type="entry name" value="MFS general substrate transporter like domains"/>
    <property type="match status" value="2"/>
</dbReference>
<comment type="caution">
    <text evidence="8">The sequence shown here is derived from an EMBL/GenBank/DDBJ whole genome shotgun (WGS) entry which is preliminary data.</text>
</comment>
<dbReference type="PROSITE" id="PS00217">
    <property type="entry name" value="SUGAR_TRANSPORT_2"/>
    <property type="match status" value="1"/>
</dbReference>
<organism evidence="8 9">
    <name type="scientific">Bacillus changyiensis</name>
    <dbReference type="NCBI Taxonomy" id="3004103"/>
    <lineage>
        <taxon>Bacteria</taxon>
        <taxon>Bacillati</taxon>
        <taxon>Bacillota</taxon>
        <taxon>Bacilli</taxon>
        <taxon>Bacillales</taxon>
        <taxon>Bacillaceae</taxon>
        <taxon>Bacillus</taxon>
    </lineage>
</organism>
<reference evidence="8 9" key="1">
    <citation type="submission" date="2023-01" db="EMBL/GenBank/DDBJ databases">
        <title>Bacillus changyiensis sp. nov., isolated from a coastal deposit.</title>
        <authorList>
            <person name="Xiao G."/>
            <person name="Lai Q."/>
            <person name="Hu Z."/>
            <person name="Shao Z."/>
        </authorList>
    </citation>
    <scope>NUCLEOTIDE SEQUENCE [LARGE SCALE GENOMIC DNA]</scope>
    <source>
        <strain evidence="8 9">CLL-7-23</strain>
    </source>
</reference>
<feature type="transmembrane region" description="Helical" evidence="6">
    <location>
        <begin position="322"/>
        <end position="340"/>
    </location>
</feature>
<accession>A0ABT4X1U4</accession>
<feature type="transmembrane region" description="Helical" evidence="6">
    <location>
        <begin position="412"/>
        <end position="432"/>
    </location>
</feature>
<feature type="transmembrane region" description="Helical" evidence="6">
    <location>
        <begin position="292"/>
        <end position="310"/>
    </location>
</feature>
<feature type="transmembrane region" description="Helical" evidence="6">
    <location>
        <begin position="256"/>
        <end position="280"/>
    </location>
</feature>
<keyword evidence="3 6" id="KW-0812">Transmembrane</keyword>